<dbReference type="InterPro" id="IPR049428">
    <property type="entry name" value="RecA-like_N"/>
</dbReference>
<proteinExistence type="predicted"/>
<dbReference type="AlphaFoldDB" id="A0A6B1DCS8"/>
<organism evidence="2">
    <name type="scientific">Caldilineaceae bacterium SB0661_bin_32</name>
    <dbReference type="NCBI Taxonomy" id="2605255"/>
    <lineage>
        <taxon>Bacteria</taxon>
        <taxon>Bacillati</taxon>
        <taxon>Chloroflexota</taxon>
        <taxon>Caldilineae</taxon>
        <taxon>Caldilineales</taxon>
        <taxon>Caldilineaceae</taxon>
    </lineage>
</organism>
<sequence>MADTGRQKALDTTLATLNKRYGEGVIMRLGEATRLDVASIPTGSLSL</sequence>
<dbReference type="EMBL" id="VXMH01000117">
    <property type="protein sequence ID" value="MYC97409.1"/>
    <property type="molecule type" value="Genomic_DNA"/>
</dbReference>
<feature type="domain" description="RecA-like N-terminal" evidence="1">
    <location>
        <begin position="8"/>
        <end position="47"/>
    </location>
</feature>
<reference evidence="2" key="1">
    <citation type="submission" date="2019-09" db="EMBL/GenBank/DDBJ databases">
        <title>Characterisation of the sponge microbiome using genome-centric metagenomics.</title>
        <authorList>
            <person name="Engelberts J.P."/>
            <person name="Robbins S.J."/>
            <person name="De Goeij J.M."/>
            <person name="Aranda M."/>
            <person name="Bell S.C."/>
            <person name="Webster N.S."/>
        </authorList>
    </citation>
    <scope>NUCLEOTIDE SEQUENCE</scope>
    <source>
        <strain evidence="2">SB0661_bin_32</strain>
    </source>
</reference>
<name>A0A6B1DCS8_9CHLR</name>
<evidence type="ECO:0000259" key="1">
    <source>
        <dbReference type="Pfam" id="PF00154"/>
    </source>
</evidence>
<accession>A0A6B1DCS8</accession>
<comment type="caution">
    <text evidence="2">The sequence shown here is derived from an EMBL/GenBank/DDBJ whole genome shotgun (WGS) entry which is preliminary data.</text>
</comment>
<protein>
    <submittedName>
        <fullName evidence="2">DNA recombination/repair protein RecA</fullName>
    </submittedName>
</protein>
<evidence type="ECO:0000313" key="2">
    <source>
        <dbReference type="EMBL" id="MYC97409.1"/>
    </source>
</evidence>
<gene>
    <name evidence="2" type="ORF">F4X14_20850</name>
</gene>
<feature type="non-terminal residue" evidence="2">
    <location>
        <position position="47"/>
    </location>
</feature>
<dbReference type="Pfam" id="PF00154">
    <property type="entry name" value="RecA_N"/>
    <property type="match status" value="1"/>
</dbReference>